<dbReference type="GO" id="GO:0016491">
    <property type="term" value="F:oxidoreductase activity"/>
    <property type="evidence" value="ECO:0007669"/>
    <property type="project" value="UniProtKB-KW"/>
</dbReference>
<dbReference type="InterPro" id="IPR000683">
    <property type="entry name" value="Gfo/Idh/MocA-like_OxRdtase_N"/>
</dbReference>
<dbReference type="SUPFAM" id="SSF55347">
    <property type="entry name" value="Glyceraldehyde-3-phosphate dehydrogenase-like, C-terminal domain"/>
    <property type="match status" value="1"/>
</dbReference>
<keyword evidence="5" id="KW-1185">Reference proteome</keyword>
<dbReference type="InterPro" id="IPR036291">
    <property type="entry name" value="NAD(P)-bd_dom_sf"/>
</dbReference>
<dbReference type="EMBL" id="JACHWY010000002">
    <property type="protein sequence ID" value="MBB3047897.1"/>
    <property type="molecule type" value="Genomic_DNA"/>
</dbReference>
<comment type="caution">
    <text evidence="4">The sequence shown here is derived from an EMBL/GenBank/DDBJ whole genome shotgun (WGS) entry which is preliminary data.</text>
</comment>
<dbReference type="Gene3D" id="3.30.360.10">
    <property type="entry name" value="Dihydrodipicolinate Reductase, domain 2"/>
    <property type="match status" value="1"/>
</dbReference>
<gene>
    <name evidence="4" type="ORF">FHR99_002163</name>
</gene>
<evidence type="ECO:0000313" key="4">
    <source>
        <dbReference type="EMBL" id="MBB3047897.1"/>
    </source>
</evidence>
<keyword evidence="1" id="KW-0560">Oxidoreductase</keyword>
<dbReference type="GO" id="GO:0000166">
    <property type="term" value="F:nucleotide binding"/>
    <property type="evidence" value="ECO:0007669"/>
    <property type="project" value="InterPro"/>
</dbReference>
<dbReference type="SUPFAM" id="SSF51735">
    <property type="entry name" value="NAD(P)-binding Rossmann-fold domains"/>
    <property type="match status" value="1"/>
</dbReference>
<dbReference type="Proteomes" id="UP000537130">
    <property type="component" value="Unassembled WGS sequence"/>
</dbReference>
<evidence type="ECO:0000259" key="3">
    <source>
        <dbReference type="Pfam" id="PF22725"/>
    </source>
</evidence>
<dbReference type="AlphaFoldDB" id="A0A7W4Z674"/>
<dbReference type="Gene3D" id="3.40.50.720">
    <property type="entry name" value="NAD(P)-binding Rossmann-like Domain"/>
    <property type="match status" value="1"/>
</dbReference>
<dbReference type="PANTHER" id="PTHR43818">
    <property type="entry name" value="BCDNA.GH03377"/>
    <property type="match status" value="1"/>
</dbReference>
<feature type="domain" description="GFO/IDH/MocA-like oxidoreductase" evidence="3">
    <location>
        <begin position="111"/>
        <end position="242"/>
    </location>
</feature>
<protein>
    <submittedName>
        <fullName evidence="4">Putative dehydrogenase</fullName>
    </submittedName>
</protein>
<proteinExistence type="predicted"/>
<evidence type="ECO:0000313" key="5">
    <source>
        <dbReference type="Proteomes" id="UP000537130"/>
    </source>
</evidence>
<sequence length="315" mass="34286">MKVVIIGTGFGENVVAPAWQSLGCEVEIVSPRDDVAVRKALAGKPDLVSIHSPPFMHKAHVLSALESGSAVLCDKPFGISTGDARAMYDAAMECGAPNFLNFEFRCRASNLKVKELVDSGAIGTLQHGSWQAWNHLLRERNHGWLFDAALGGGWLGAYGSHLIDNILWLTGSRVIECGGVSSISQTQRPDREGKLQDCTAEDAACFQLLLENGFTANVDISAAAPLYVEPRMTLIGSDGIIELYNDEALVLKRPDQREEKFTIEGEHNQFMGAQTAWLKNVKQALLDEAPLSPSFADGLATARVLEQLKRSLERP</sequence>
<dbReference type="InterPro" id="IPR055170">
    <property type="entry name" value="GFO_IDH_MocA-like_dom"/>
</dbReference>
<reference evidence="4 5" key="1">
    <citation type="submission" date="2020-08" db="EMBL/GenBank/DDBJ databases">
        <title>Genomic Encyclopedia of Type Strains, Phase III (KMG-III): the genomes of soil and plant-associated and newly described type strains.</title>
        <authorList>
            <person name="Whitman W."/>
        </authorList>
    </citation>
    <scope>NUCLEOTIDE SEQUENCE [LARGE SCALE GENOMIC DNA]</scope>
    <source>
        <strain evidence="4 5">CECT 8654</strain>
    </source>
</reference>
<accession>A0A7W4Z674</accession>
<evidence type="ECO:0000259" key="2">
    <source>
        <dbReference type="Pfam" id="PF01408"/>
    </source>
</evidence>
<dbReference type="Pfam" id="PF01408">
    <property type="entry name" value="GFO_IDH_MocA"/>
    <property type="match status" value="1"/>
</dbReference>
<organism evidence="4 5">
    <name type="scientific">Litorivivens lipolytica</name>
    <dbReference type="NCBI Taxonomy" id="1524264"/>
    <lineage>
        <taxon>Bacteria</taxon>
        <taxon>Pseudomonadati</taxon>
        <taxon>Pseudomonadota</taxon>
        <taxon>Gammaproteobacteria</taxon>
        <taxon>Litorivivens</taxon>
    </lineage>
</organism>
<feature type="domain" description="Gfo/Idh/MocA-like oxidoreductase N-terminal" evidence="2">
    <location>
        <begin position="43"/>
        <end position="95"/>
    </location>
</feature>
<dbReference type="Pfam" id="PF22725">
    <property type="entry name" value="GFO_IDH_MocA_C3"/>
    <property type="match status" value="1"/>
</dbReference>
<dbReference type="InterPro" id="IPR050463">
    <property type="entry name" value="Gfo/Idh/MocA_oxidrdct_glycsds"/>
</dbReference>
<name>A0A7W4Z674_9GAMM</name>
<evidence type="ECO:0000256" key="1">
    <source>
        <dbReference type="ARBA" id="ARBA00023002"/>
    </source>
</evidence>
<dbReference type="PANTHER" id="PTHR43818:SF11">
    <property type="entry name" value="BCDNA.GH03377"/>
    <property type="match status" value="1"/>
</dbReference>
<dbReference type="RefSeq" id="WP_183410652.1">
    <property type="nucleotide sequence ID" value="NZ_JACHWY010000002.1"/>
</dbReference>